<feature type="region of interest" description="Disordered" evidence="1">
    <location>
        <begin position="25"/>
        <end position="94"/>
    </location>
</feature>
<accession>A0ABV5FX83</accession>
<gene>
    <name evidence="2" type="ORF">ACFFX0_06565</name>
</gene>
<evidence type="ECO:0000256" key="1">
    <source>
        <dbReference type="SAM" id="MobiDB-lite"/>
    </source>
</evidence>
<comment type="caution">
    <text evidence="2">The sequence shown here is derived from an EMBL/GenBank/DDBJ whole genome shotgun (WGS) entry which is preliminary data.</text>
</comment>
<protein>
    <submittedName>
        <fullName evidence="2">Uncharacterized protein</fullName>
    </submittedName>
</protein>
<dbReference type="Proteomes" id="UP001589575">
    <property type="component" value="Unassembled WGS sequence"/>
</dbReference>
<reference evidence="2 3" key="1">
    <citation type="submission" date="2024-09" db="EMBL/GenBank/DDBJ databases">
        <authorList>
            <person name="Sun Q."/>
            <person name="Mori K."/>
        </authorList>
    </citation>
    <scope>NUCLEOTIDE SEQUENCE [LARGE SCALE GENOMIC DNA]</scope>
    <source>
        <strain evidence="2 3">CCM 7609</strain>
    </source>
</reference>
<sequence length="94" mass="9673">MPEGPDVGDELVRHLGQRHLGDVHLAAGDEGEQQVEGSGEVGQGDGEPGRDPVLDVQVLGPAAGRVPRDVRGGCPGAWGHGAPPRQISSRASVR</sequence>
<evidence type="ECO:0000313" key="2">
    <source>
        <dbReference type="EMBL" id="MFB9070873.1"/>
    </source>
</evidence>
<dbReference type="EMBL" id="JBHMFI010000001">
    <property type="protein sequence ID" value="MFB9070873.1"/>
    <property type="molecule type" value="Genomic_DNA"/>
</dbReference>
<name>A0ABV5FX83_9MICC</name>
<organism evidence="2 3">
    <name type="scientific">Citricoccus parietis</name>
    <dbReference type="NCBI Taxonomy" id="592307"/>
    <lineage>
        <taxon>Bacteria</taxon>
        <taxon>Bacillati</taxon>
        <taxon>Actinomycetota</taxon>
        <taxon>Actinomycetes</taxon>
        <taxon>Micrococcales</taxon>
        <taxon>Micrococcaceae</taxon>
        <taxon>Citricoccus</taxon>
    </lineage>
</organism>
<evidence type="ECO:0000313" key="3">
    <source>
        <dbReference type="Proteomes" id="UP001589575"/>
    </source>
</evidence>
<proteinExistence type="predicted"/>
<keyword evidence="3" id="KW-1185">Reference proteome</keyword>